<name>A0AAV1M321_9NEOP</name>
<dbReference type="Proteomes" id="UP001314205">
    <property type="component" value="Unassembled WGS sequence"/>
</dbReference>
<comment type="similarity">
    <text evidence="3 12">Belongs to the PIGG/PIGN/PIGO family. PIGN subfamily.</text>
</comment>
<evidence type="ECO:0000256" key="3">
    <source>
        <dbReference type="ARBA" id="ARBA00008400"/>
    </source>
</evidence>
<dbReference type="SUPFAM" id="SSF53649">
    <property type="entry name" value="Alkaline phosphatase-like"/>
    <property type="match status" value="1"/>
</dbReference>
<feature type="transmembrane region" description="Helical" evidence="12">
    <location>
        <begin position="501"/>
        <end position="519"/>
    </location>
</feature>
<keyword evidence="6 12" id="KW-0808">Transferase</keyword>
<protein>
    <recommendedName>
        <fullName evidence="4 12">GPI ethanolamine phosphate transferase 1</fullName>
        <ecNumber evidence="12">2.-.-.-</ecNumber>
    </recommendedName>
</protein>
<dbReference type="PANTHER" id="PTHR12250:SF0">
    <property type="entry name" value="GPI ETHANOLAMINE PHOSPHATE TRANSFERASE 1"/>
    <property type="match status" value="1"/>
</dbReference>
<dbReference type="GO" id="GO:0051377">
    <property type="term" value="F:mannose-ethanolamine phosphotransferase activity"/>
    <property type="evidence" value="ECO:0007669"/>
    <property type="project" value="UniProtKB-UniRule"/>
</dbReference>
<dbReference type="InterPro" id="IPR037671">
    <property type="entry name" value="PIGN_N"/>
</dbReference>
<evidence type="ECO:0000259" key="14">
    <source>
        <dbReference type="Pfam" id="PF04987"/>
    </source>
</evidence>
<dbReference type="Pfam" id="PF01663">
    <property type="entry name" value="Phosphodiest"/>
    <property type="match status" value="1"/>
</dbReference>
<feature type="transmembrane region" description="Helical" evidence="12">
    <location>
        <begin position="788"/>
        <end position="806"/>
    </location>
</feature>
<comment type="pathway">
    <text evidence="2 12">Glycolipid biosynthesis; glycosylphosphatidylinositol-anchor biosynthesis.</text>
</comment>
<dbReference type="InterPro" id="IPR007070">
    <property type="entry name" value="GPI_EtnP_transferase_1"/>
</dbReference>
<keyword evidence="8 12" id="KW-0256">Endoplasmic reticulum</keyword>
<accession>A0AAV1M321</accession>
<evidence type="ECO:0000256" key="9">
    <source>
        <dbReference type="ARBA" id="ARBA00022989"/>
    </source>
</evidence>
<evidence type="ECO:0000256" key="4">
    <source>
        <dbReference type="ARBA" id="ARBA00020831"/>
    </source>
</evidence>
<evidence type="ECO:0000256" key="2">
    <source>
        <dbReference type="ARBA" id="ARBA00004687"/>
    </source>
</evidence>
<organism evidence="15 16">
    <name type="scientific">Parnassius mnemosyne</name>
    <name type="common">clouded apollo</name>
    <dbReference type="NCBI Taxonomy" id="213953"/>
    <lineage>
        <taxon>Eukaryota</taxon>
        <taxon>Metazoa</taxon>
        <taxon>Ecdysozoa</taxon>
        <taxon>Arthropoda</taxon>
        <taxon>Hexapoda</taxon>
        <taxon>Insecta</taxon>
        <taxon>Pterygota</taxon>
        <taxon>Neoptera</taxon>
        <taxon>Endopterygota</taxon>
        <taxon>Lepidoptera</taxon>
        <taxon>Glossata</taxon>
        <taxon>Ditrysia</taxon>
        <taxon>Papilionoidea</taxon>
        <taxon>Papilionidae</taxon>
        <taxon>Parnassiinae</taxon>
        <taxon>Parnassini</taxon>
        <taxon>Parnassius</taxon>
        <taxon>Driopa</taxon>
    </lineage>
</organism>
<comment type="subcellular location">
    <subcellularLocation>
        <location evidence="1 12">Endoplasmic reticulum membrane</location>
        <topology evidence="1 12">Multi-pass membrane protein</topology>
    </subcellularLocation>
</comment>
<dbReference type="Gene3D" id="3.40.720.10">
    <property type="entry name" value="Alkaline Phosphatase, subunit A"/>
    <property type="match status" value="2"/>
</dbReference>
<feature type="transmembrane region" description="Helical" evidence="12">
    <location>
        <begin position="653"/>
        <end position="670"/>
    </location>
</feature>
<feature type="transmembrane region" description="Helical" evidence="12">
    <location>
        <begin position="859"/>
        <end position="877"/>
    </location>
</feature>
<evidence type="ECO:0000256" key="7">
    <source>
        <dbReference type="ARBA" id="ARBA00022692"/>
    </source>
</evidence>
<dbReference type="GO" id="GO:0006506">
    <property type="term" value="P:GPI anchor biosynthetic process"/>
    <property type="evidence" value="ECO:0007669"/>
    <property type="project" value="UniProtKB-KW"/>
</dbReference>
<keyword evidence="7 12" id="KW-0812">Transmembrane</keyword>
<keyword evidence="10 12" id="KW-0472">Membrane</keyword>
<feature type="transmembrane region" description="Helical" evidence="12">
    <location>
        <begin position="478"/>
        <end position="495"/>
    </location>
</feature>
<evidence type="ECO:0000256" key="13">
    <source>
        <dbReference type="SAM" id="SignalP"/>
    </source>
</evidence>
<comment type="caution">
    <text evidence="15">The sequence shown here is derived from an EMBL/GenBank/DDBJ whole genome shotgun (WGS) entry which is preliminary data.</text>
</comment>
<keyword evidence="11" id="KW-0325">Glycoprotein</keyword>
<dbReference type="AlphaFoldDB" id="A0AAV1M321"/>
<evidence type="ECO:0000256" key="12">
    <source>
        <dbReference type="RuleBase" id="RU367138"/>
    </source>
</evidence>
<evidence type="ECO:0000313" key="15">
    <source>
        <dbReference type="EMBL" id="CAK1602081.1"/>
    </source>
</evidence>
<keyword evidence="16" id="KW-1185">Reference proteome</keyword>
<reference evidence="15 16" key="1">
    <citation type="submission" date="2023-11" db="EMBL/GenBank/DDBJ databases">
        <authorList>
            <person name="Hedman E."/>
            <person name="Englund M."/>
            <person name="Stromberg M."/>
            <person name="Nyberg Akerstrom W."/>
            <person name="Nylinder S."/>
            <person name="Jareborg N."/>
            <person name="Kallberg Y."/>
            <person name="Kronander E."/>
        </authorList>
    </citation>
    <scope>NUCLEOTIDE SEQUENCE [LARGE SCALE GENOMIC DNA]</scope>
</reference>
<feature type="transmembrane region" description="Helical" evidence="12">
    <location>
        <begin position="430"/>
        <end position="450"/>
    </location>
</feature>
<dbReference type="EC" id="2.-.-.-" evidence="12"/>
<feature type="domain" description="GPI ethanolamine phosphate transferase 1 C-terminal" evidence="14">
    <location>
        <begin position="418"/>
        <end position="885"/>
    </location>
</feature>
<keyword evidence="5 12" id="KW-0337">GPI-anchor biosynthesis</keyword>
<feature type="transmembrane region" description="Helical" evidence="12">
    <location>
        <begin position="826"/>
        <end position="847"/>
    </location>
</feature>
<keyword evidence="9 12" id="KW-1133">Transmembrane helix</keyword>
<dbReference type="CDD" id="cd16020">
    <property type="entry name" value="GPI_EPT_1"/>
    <property type="match status" value="1"/>
</dbReference>
<evidence type="ECO:0000256" key="6">
    <source>
        <dbReference type="ARBA" id="ARBA00022679"/>
    </source>
</evidence>
<feature type="transmembrane region" description="Helical" evidence="12">
    <location>
        <begin position="682"/>
        <end position="699"/>
    </location>
</feature>
<evidence type="ECO:0000256" key="8">
    <source>
        <dbReference type="ARBA" id="ARBA00022824"/>
    </source>
</evidence>
<feature type="transmembrane region" description="Helical" evidence="12">
    <location>
        <begin position="584"/>
        <end position="605"/>
    </location>
</feature>
<dbReference type="InterPro" id="IPR017852">
    <property type="entry name" value="GPI_EtnP_transferase_1_C"/>
</dbReference>
<dbReference type="Pfam" id="PF04987">
    <property type="entry name" value="PigN"/>
    <property type="match status" value="1"/>
</dbReference>
<feature type="transmembrane region" description="Helical" evidence="12">
    <location>
        <begin position="719"/>
        <end position="745"/>
    </location>
</feature>
<feature type="transmembrane region" description="Helical" evidence="12">
    <location>
        <begin position="889"/>
        <end position="909"/>
    </location>
</feature>
<feature type="transmembrane region" description="Helical" evidence="12">
    <location>
        <begin position="612"/>
        <end position="633"/>
    </location>
</feature>
<evidence type="ECO:0000256" key="5">
    <source>
        <dbReference type="ARBA" id="ARBA00022502"/>
    </source>
</evidence>
<dbReference type="GO" id="GO:0005789">
    <property type="term" value="C:endoplasmic reticulum membrane"/>
    <property type="evidence" value="ECO:0007669"/>
    <property type="project" value="UniProtKB-SubCell"/>
</dbReference>
<comment type="function">
    <text evidence="12">Ethanolamine phosphate transferase involved in glycosylphosphatidylinositol-anchor biosynthesis. Transfers ethanolamine phosphate to the first alpha-1,4-linked mannose of the glycosylphosphatidylinositol precursor of GPI-anchor.</text>
</comment>
<keyword evidence="13" id="KW-0732">Signal</keyword>
<evidence type="ECO:0000256" key="1">
    <source>
        <dbReference type="ARBA" id="ARBA00004477"/>
    </source>
</evidence>
<feature type="chain" id="PRO_5043314899" description="GPI ethanolamine phosphate transferase 1" evidence="13">
    <location>
        <begin position="19"/>
        <end position="936"/>
    </location>
</feature>
<dbReference type="EMBL" id="CAVLGL010000137">
    <property type="protein sequence ID" value="CAK1602081.1"/>
    <property type="molecule type" value="Genomic_DNA"/>
</dbReference>
<dbReference type="InterPro" id="IPR002591">
    <property type="entry name" value="Phosphodiest/P_Trfase"/>
</dbReference>
<sequence length="936" mass="107655">MFLLGIFIHLSFLFSIFDIYFKSPVVKNVLPYEPHHEPLTNRLILIVVDGLRAETFLNHSFMPYLRSIGNSYGRWGISNTRVPTESRPGHVAIIAGFYEDPSAVAKGWKENPVDFDSVFNRTTYTWCWGTYDIVDIFTKGIIDDHIFVNKFNPYDQSFSADKNTTLLDQWVFYNVKQLFEKAQIDVDIKKKLQNNKIILFLHLLGTDTAGHTHKPKTLNYVTTVKYVDENIKKIESIIRDFYNDDGKTTFLVTSDHGMTDWGSHGTGDNHETQTPYILWGAGVQQVVGLNIDPKTKNMSLEHRFDIQQADLAPLMSTFLSIPVPVNSIGKLPVDLLNMTLPNKAKAIYSNCRQLLSQYNKKRLDIEENALTVLYKPYKLLTPERVEEITAFTEKLLEEEQYEQLILISEEIINLSLSGLMYYHNYYQHPLLFATTLSFLGWVACLLNILLEQKVHIHVENLDMKKGGSCNVNYKLNNWIKSVSTFMNILTVYLVYAQNLPFQYYVYFLMPILLWTKVLLSFKQWMYTLRLLQNNRGVLQVMAEITCYVLGCLAMGLSFTYRWMLSFPLLGMGLWPYFSLSRHKLSKSLLFFWTMGCMLLSMFSFIPVVGKEVFIELVLTAGIVWLVVIVTYSWYIQPLYNISGDCKKETLIEIIQAVILAISLCIINTQARKFDSGAPLSTFLQNVCWIFLAILMLLPLTYSRRLGNRLIGTHTSVVNIYLLLSVAHEGLFIVALIFNTTCWMIIEFRLLNLGHVKITDYSFSKDNEELEKSLSSIERDISSNDFRRGFFYTLYIILAFFGTGNIASLNSFEVRWVICFTTSFQPFVITALILLKTLAPFLCVGCTFRAVQHITKAPADYLNIIVLVYSNLMGVQLLYNVKNTGSWLEIGTSISQFVIVQVITLFIVIINQLSKTWTETDLFSFTVKMIKNRKKNV</sequence>
<dbReference type="InterPro" id="IPR017850">
    <property type="entry name" value="Alkaline_phosphatase_core_sf"/>
</dbReference>
<dbReference type="PANTHER" id="PTHR12250">
    <property type="entry name" value="PHOSPHATIDYLINOSITOL GLYCAN, CLASS N"/>
    <property type="match status" value="1"/>
</dbReference>
<evidence type="ECO:0000256" key="10">
    <source>
        <dbReference type="ARBA" id="ARBA00023136"/>
    </source>
</evidence>
<evidence type="ECO:0000313" key="16">
    <source>
        <dbReference type="Proteomes" id="UP001314205"/>
    </source>
</evidence>
<evidence type="ECO:0000256" key="11">
    <source>
        <dbReference type="ARBA" id="ARBA00023180"/>
    </source>
</evidence>
<feature type="signal peptide" evidence="13">
    <location>
        <begin position="1"/>
        <end position="18"/>
    </location>
</feature>
<feature type="transmembrane region" description="Helical" evidence="12">
    <location>
        <begin position="540"/>
        <end position="564"/>
    </location>
</feature>
<proteinExistence type="inferred from homology"/>
<gene>
    <name evidence="15" type="ORF">PARMNEM_LOCUS20629</name>
</gene>